<dbReference type="PROSITE" id="PS50977">
    <property type="entry name" value="HTH_TETR_2"/>
    <property type="match status" value="1"/>
</dbReference>
<dbReference type="InterPro" id="IPR009057">
    <property type="entry name" value="Homeodomain-like_sf"/>
</dbReference>
<evidence type="ECO:0000256" key="1">
    <source>
        <dbReference type="ARBA" id="ARBA00023125"/>
    </source>
</evidence>
<comment type="caution">
    <text evidence="2">The sequence shown here is derived from an EMBL/GenBank/DDBJ whole genome shotgun (WGS) entry which is preliminary data.</text>
</comment>
<dbReference type="PANTHER" id="PTHR30055:SF237">
    <property type="entry name" value="TRANSCRIPTIONAL REPRESSOR MCE3R"/>
    <property type="match status" value="1"/>
</dbReference>
<dbReference type="Pfam" id="PF00440">
    <property type="entry name" value="TetR_N"/>
    <property type="match status" value="1"/>
</dbReference>
<dbReference type="Proteomes" id="UP000312512">
    <property type="component" value="Unassembled WGS sequence"/>
</dbReference>
<keyword evidence="1" id="KW-0238">DNA-binding</keyword>
<dbReference type="EMBL" id="VDLX02000027">
    <property type="protein sequence ID" value="KAB8187565.1"/>
    <property type="molecule type" value="Genomic_DNA"/>
</dbReference>
<keyword evidence="3" id="KW-1185">Reference proteome</keyword>
<evidence type="ECO:0000313" key="3">
    <source>
        <dbReference type="Proteomes" id="UP000312512"/>
    </source>
</evidence>
<protein>
    <submittedName>
        <fullName evidence="2">TetR family transcriptional regulator</fullName>
    </submittedName>
</protein>
<dbReference type="PANTHER" id="PTHR30055">
    <property type="entry name" value="HTH-TYPE TRANSCRIPTIONAL REGULATOR RUTR"/>
    <property type="match status" value="1"/>
</dbReference>
<dbReference type="GO" id="GO:0000976">
    <property type="term" value="F:transcription cis-regulatory region binding"/>
    <property type="evidence" value="ECO:0007669"/>
    <property type="project" value="TreeGrafter"/>
</dbReference>
<dbReference type="Gene3D" id="1.10.357.10">
    <property type="entry name" value="Tetracycline Repressor, domain 2"/>
    <property type="match status" value="1"/>
</dbReference>
<name>A0A5C4V7S9_9ACTN</name>
<dbReference type="GO" id="GO:0003700">
    <property type="term" value="F:DNA-binding transcription factor activity"/>
    <property type="evidence" value="ECO:0007669"/>
    <property type="project" value="TreeGrafter"/>
</dbReference>
<reference evidence="2 3" key="1">
    <citation type="submission" date="2019-10" db="EMBL/GenBank/DDBJ databases">
        <title>Nonomuraea sp. nov., isolated from Phyllanthus amarus.</title>
        <authorList>
            <person name="Klykleung N."/>
            <person name="Tanasupawat S."/>
        </authorList>
    </citation>
    <scope>NUCLEOTIDE SEQUENCE [LARGE SCALE GENOMIC DNA]</scope>
    <source>
        <strain evidence="2 3">PA1-10</strain>
    </source>
</reference>
<dbReference type="InterPro" id="IPR001647">
    <property type="entry name" value="HTH_TetR"/>
</dbReference>
<accession>A0A5C4V7S9</accession>
<gene>
    <name evidence="2" type="ORF">FH608_045680</name>
</gene>
<dbReference type="OrthoDB" id="3218408at2"/>
<organism evidence="2 3">
    <name type="scientific">Nonomuraea phyllanthi</name>
    <dbReference type="NCBI Taxonomy" id="2219224"/>
    <lineage>
        <taxon>Bacteria</taxon>
        <taxon>Bacillati</taxon>
        <taxon>Actinomycetota</taxon>
        <taxon>Actinomycetes</taxon>
        <taxon>Streptosporangiales</taxon>
        <taxon>Streptosporangiaceae</taxon>
        <taxon>Nonomuraea</taxon>
    </lineage>
</organism>
<evidence type="ECO:0000313" key="2">
    <source>
        <dbReference type="EMBL" id="KAB8187565.1"/>
    </source>
</evidence>
<dbReference type="InterPro" id="IPR050109">
    <property type="entry name" value="HTH-type_TetR-like_transc_reg"/>
</dbReference>
<proteinExistence type="predicted"/>
<sequence length="302" mass="31523">MAEAPPLPDEAEDHLASRVLGEPGEGGRDTWRAAAAQPYGHVAEGDDGPKVEGARARDSVPDAVAGCADHDGVALGGVGDGDEPVGERRHGPPLPYGCVWKGLYAGVWKDGRVGRLNADDWARAALDALAEGGLAAVAVEPVAVRLGVSKGSFYWHFPNRQALVEAALERWEAETEAVIAGLERLRDPVERMRVLMERAFGDGRDAAISFRLISEVDDAVTGAGSSGVGAVVRRVSERRLAYIRAALEEAGQAPEEAARRALAAYAGYLGLAALARIGVAADGAGHLADLAMAELGLPSRSV</sequence>
<dbReference type="SUPFAM" id="SSF46689">
    <property type="entry name" value="Homeodomain-like"/>
    <property type="match status" value="1"/>
</dbReference>
<dbReference type="PRINTS" id="PR00455">
    <property type="entry name" value="HTHTETR"/>
</dbReference>
<dbReference type="AlphaFoldDB" id="A0A5C4V7S9"/>